<dbReference type="Proteomes" id="UP000799766">
    <property type="component" value="Unassembled WGS sequence"/>
</dbReference>
<keyword evidence="3" id="KW-1185">Reference proteome</keyword>
<dbReference type="EMBL" id="MU001678">
    <property type="protein sequence ID" value="KAF2458360.1"/>
    <property type="molecule type" value="Genomic_DNA"/>
</dbReference>
<dbReference type="AlphaFoldDB" id="A0A6A6P2V6"/>
<evidence type="ECO:0000313" key="2">
    <source>
        <dbReference type="EMBL" id="KAF2458360.1"/>
    </source>
</evidence>
<feature type="compositionally biased region" description="Basic and acidic residues" evidence="1">
    <location>
        <begin position="63"/>
        <end position="74"/>
    </location>
</feature>
<evidence type="ECO:0000256" key="1">
    <source>
        <dbReference type="SAM" id="MobiDB-lite"/>
    </source>
</evidence>
<evidence type="ECO:0000313" key="3">
    <source>
        <dbReference type="Proteomes" id="UP000799766"/>
    </source>
</evidence>
<feature type="compositionally biased region" description="Basic and acidic residues" evidence="1">
    <location>
        <begin position="119"/>
        <end position="130"/>
    </location>
</feature>
<feature type="compositionally biased region" description="Polar residues" evidence="1">
    <location>
        <begin position="15"/>
        <end position="28"/>
    </location>
</feature>
<reference evidence="2" key="1">
    <citation type="journal article" date="2020" name="Stud. Mycol.">
        <title>101 Dothideomycetes genomes: a test case for predicting lifestyles and emergence of pathogens.</title>
        <authorList>
            <person name="Haridas S."/>
            <person name="Albert R."/>
            <person name="Binder M."/>
            <person name="Bloem J."/>
            <person name="Labutti K."/>
            <person name="Salamov A."/>
            <person name="Andreopoulos B."/>
            <person name="Baker S."/>
            <person name="Barry K."/>
            <person name="Bills G."/>
            <person name="Bluhm B."/>
            <person name="Cannon C."/>
            <person name="Castanera R."/>
            <person name="Culley D."/>
            <person name="Daum C."/>
            <person name="Ezra D."/>
            <person name="Gonzalez J."/>
            <person name="Henrissat B."/>
            <person name="Kuo A."/>
            <person name="Liang C."/>
            <person name="Lipzen A."/>
            <person name="Lutzoni F."/>
            <person name="Magnuson J."/>
            <person name="Mondo S."/>
            <person name="Nolan M."/>
            <person name="Ohm R."/>
            <person name="Pangilinan J."/>
            <person name="Park H.-J."/>
            <person name="Ramirez L."/>
            <person name="Alfaro M."/>
            <person name="Sun H."/>
            <person name="Tritt A."/>
            <person name="Yoshinaga Y."/>
            <person name="Zwiers L.-H."/>
            <person name="Turgeon B."/>
            <person name="Goodwin S."/>
            <person name="Spatafora J."/>
            <person name="Crous P."/>
            <person name="Grigoriev I."/>
        </authorList>
    </citation>
    <scope>NUCLEOTIDE SEQUENCE</scope>
    <source>
        <strain evidence="2">ATCC 16933</strain>
    </source>
</reference>
<proteinExistence type="predicted"/>
<feature type="region of interest" description="Disordered" evidence="1">
    <location>
        <begin position="142"/>
        <end position="165"/>
    </location>
</feature>
<accession>A0A6A6P2V6</accession>
<feature type="region of interest" description="Disordered" evidence="1">
    <location>
        <begin position="1"/>
        <end position="81"/>
    </location>
</feature>
<sequence>MRLGSHGARIARTSYLEQSLQKNSSSPPLATAKPSRAERAGPTTRNDPADASSPPLQLAAVAPERDTLAGKEAAHASLSGPVPYVLAPVQYRAASRPQLKGSMPQDEQARSPSFASPPKRSESNKHFGDLVRKEYVQTALFRGAHENRGRQRAALSSSYAGVPHP</sequence>
<protein>
    <submittedName>
        <fullName evidence="2">Uncharacterized protein</fullName>
    </submittedName>
</protein>
<feature type="region of interest" description="Disordered" evidence="1">
    <location>
        <begin position="96"/>
        <end position="130"/>
    </location>
</feature>
<gene>
    <name evidence="2" type="ORF">BDY21DRAFT_218354</name>
</gene>
<organism evidence="2 3">
    <name type="scientific">Lineolata rhizophorae</name>
    <dbReference type="NCBI Taxonomy" id="578093"/>
    <lineage>
        <taxon>Eukaryota</taxon>
        <taxon>Fungi</taxon>
        <taxon>Dikarya</taxon>
        <taxon>Ascomycota</taxon>
        <taxon>Pezizomycotina</taxon>
        <taxon>Dothideomycetes</taxon>
        <taxon>Dothideomycetes incertae sedis</taxon>
        <taxon>Lineolatales</taxon>
        <taxon>Lineolataceae</taxon>
        <taxon>Lineolata</taxon>
    </lineage>
</organism>
<name>A0A6A6P2V6_9PEZI</name>